<dbReference type="EMBL" id="JASPKY010000254">
    <property type="protein sequence ID" value="KAK9712993.1"/>
    <property type="molecule type" value="Genomic_DNA"/>
</dbReference>
<reference evidence="5 6" key="1">
    <citation type="journal article" date="2024" name="BMC Genomics">
        <title>De novo assembly and annotation of Popillia japonica's genome with initial clues to its potential as an invasive pest.</title>
        <authorList>
            <person name="Cucini C."/>
            <person name="Boschi S."/>
            <person name="Funari R."/>
            <person name="Cardaioli E."/>
            <person name="Iannotti N."/>
            <person name="Marturano G."/>
            <person name="Paoli F."/>
            <person name="Bruttini M."/>
            <person name="Carapelli A."/>
            <person name="Frati F."/>
            <person name="Nardi F."/>
        </authorList>
    </citation>
    <scope>NUCLEOTIDE SEQUENCE [LARGE SCALE GENOMIC DNA]</scope>
    <source>
        <strain evidence="5">DMR45628</strain>
    </source>
</reference>
<evidence type="ECO:0000313" key="5">
    <source>
        <dbReference type="EMBL" id="KAK9712993.1"/>
    </source>
</evidence>
<sequence>MIRKLRFKHGLRRLQFPRKSVSKTKEIPSPKGLPVIGTTLSLIAAGSAPKLHQYIDGRHKELGPIFRDKIGPVSAIFVSDPDYMRAVFNNEGKHPIHVLPEPWMVYNKIHGCTRGLFFMNGEEWLETRKKMNKFLLKGDLKWLEDSVKIATEDLVEKIKNISHGGASYIPNLEPILYRWSLDVMVSILVGAKNFGQVKKLHQSDLEHLAKTVHLIFHTTSELQLIPANLAYHLRLSRWKMFENSVTTALTTANNFVSRILNETIDENSLISKMLRENLQEDLIIRIITDLVLAAGDTTAYSMEWILYLMSKHPKIQTQLYNELQSNPNTPLTKNIVRESLRLYPVAPFLTRFLPEDTNIDGYEIPKNTLVILSIYTSGRDPKYFENPAEFQPDRWVRDHGGNFKQMIQATMPFAIGARSCIGRKIAEIQLQMALNEIIRKFSVVSKNEEDVEMILKMVAVPSKLVKLEFCELQSEADVTEVVAIKVLKETATREAEEDFLREVDIMSAFRHSNILSLLGVVLRGVVLRDAGVSPMMVFEYMPHGDLAEVLRAQKKRHATEENVPILTSKDLLSIALQIASGMRYLAAQRFVHRDLACRNCLVSAGPTVKIADFGMSRDVYTCDYYKIGGSRLLPVRWMSPESVIYGRFTLESDIWSYGVILWEIYSFGKQPYYGHTNEEVVKLILEGIMLIPPEDTPSLICELMQLCWKTEPRDRIRFSDIYAKLEKAHDNFVGKRNRAIGSVSATSTRN</sequence>
<dbReference type="InterPro" id="IPR000719">
    <property type="entry name" value="Prot_kinase_dom"/>
</dbReference>
<dbReference type="GO" id="GO:0005030">
    <property type="term" value="F:neurotrophin receptor activity"/>
    <property type="evidence" value="ECO:0007669"/>
    <property type="project" value="TreeGrafter"/>
</dbReference>
<keyword evidence="3" id="KW-0349">Heme</keyword>
<dbReference type="PANTHER" id="PTHR24416">
    <property type="entry name" value="TYROSINE-PROTEIN KINASE RECEPTOR"/>
    <property type="match status" value="1"/>
</dbReference>
<keyword evidence="3" id="KW-0479">Metal-binding</keyword>
<dbReference type="Pfam" id="PF07714">
    <property type="entry name" value="PK_Tyr_Ser-Thr"/>
    <property type="match status" value="1"/>
</dbReference>
<dbReference type="GO" id="GO:0051897">
    <property type="term" value="P:positive regulation of phosphatidylinositol 3-kinase/protein kinase B signal transduction"/>
    <property type="evidence" value="ECO:0007669"/>
    <property type="project" value="TreeGrafter"/>
</dbReference>
<keyword evidence="2" id="KW-0560">Oxidoreductase</keyword>
<dbReference type="PRINTS" id="PR00463">
    <property type="entry name" value="EP450I"/>
</dbReference>
<gene>
    <name evidence="5" type="ORF">QE152_g24599</name>
</gene>
<dbReference type="SUPFAM" id="SSF56112">
    <property type="entry name" value="Protein kinase-like (PK-like)"/>
    <property type="match status" value="1"/>
</dbReference>
<evidence type="ECO:0000256" key="1">
    <source>
        <dbReference type="ARBA" id="ARBA00010617"/>
    </source>
</evidence>
<dbReference type="CDD" id="cd11054">
    <property type="entry name" value="CYP24A1-like"/>
    <property type="match status" value="1"/>
</dbReference>
<dbReference type="Pfam" id="PF00067">
    <property type="entry name" value="p450"/>
    <property type="match status" value="1"/>
</dbReference>
<dbReference type="PROSITE" id="PS50011">
    <property type="entry name" value="PROTEIN_KINASE_DOM"/>
    <property type="match status" value="1"/>
</dbReference>
<evidence type="ECO:0000259" key="4">
    <source>
        <dbReference type="PROSITE" id="PS50011"/>
    </source>
</evidence>
<dbReference type="GO" id="GO:0016705">
    <property type="term" value="F:oxidoreductase activity, acting on paired donors, with incorporation or reduction of molecular oxygen"/>
    <property type="evidence" value="ECO:0007669"/>
    <property type="project" value="InterPro"/>
</dbReference>
<protein>
    <submittedName>
        <fullName evidence="5">Cytochrome P450</fullName>
    </submittedName>
</protein>
<dbReference type="InterPro" id="IPR020635">
    <property type="entry name" value="Tyr_kinase_cat_dom"/>
</dbReference>
<dbReference type="InterPro" id="IPR001128">
    <property type="entry name" value="Cyt_P450"/>
</dbReference>
<dbReference type="InterPro" id="IPR050122">
    <property type="entry name" value="RTK"/>
</dbReference>
<name>A0AAW1K5A4_POPJA</name>
<dbReference type="GO" id="GO:0020037">
    <property type="term" value="F:heme binding"/>
    <property type="evidence" value="ECO:0007669"/>
    <property type="project" value="InterPro"/>
</dbReference>
<dbReference type="InterPro" id="IPR008266">
    <property type="entry name" value="Tyr_kinase_AS"/>
</dbReference>
<dbReference type="InterPro" id="IPR001245">
    <property type="entry name" value="Ser-Thr/Tyr_kinase_cat_dom"/>
</dbReference>
<dbReference type="PROSITE" id="PS00109">
    <property type="entry name" value="PROTEIN_KINASE_TYR"/>
    <property type="match status" value="1"/>
</dbReference>
<dbReference type="SMART" id="SM00219">
    <property type="entry name" value="TyrKc"/>
    <property type="match status" value="1"/>
</dbReference>
<dbReference type="GO" id="GO:0005506">
    <property type="term" value="F:iron ion binding"/>
    <property type="evidence" value="ECO:0007669"/>
    <property type="project" value="InterPro"/>
</dbReference>
<dbReference type="GO" id="GO:0010976">
    <property type="term" value="P:positive regulation of neuron projection development"/>
    <property type="evidence" value="ECO:0007669"/>
    <property type="project" value="TreeGrafter"/>
</dbReference>
<comment type="cofactor">
    <cofactor evidence="3">
        <name>heme</name>
        <dbReference type="ChEBI" id="CHEBI:30413"/>
    </cofactor>
</comment>
<dbReference type="GO" id="GO:0030424">
    <property type="term" value="C:axon"/>
    <property type="evidence" value="ECO:0007669"/>
    <property type="project" value="TreeGrafter"/>
</dbReference>
<dbReference type="InterPro" id="IPR002401">
    <property type="entry name" value="Cyt_P450_E_grp-I"/>
</dbReference>
<dbReference type="PANTHER" id="PTHR24416:SF619">
    <property type="entry name" value="TYROSINE-PROTEIN KINASE TRANSMEMBRANE RECEPTOR ROR-LIKE PROTEIN"/>
    <property type="match status" value="1"/>
</dbReference>
<dbReference type="GO" id="GO:0043235">
    <property type="term" value="C:receptor complex"/>
    <property type="evidence" value="ECO:0007669"/>
    <property type="project" value="TreeGrafter"/>
</dbReference>
<evidence type="ECO:0000256" key="2">
    <source>
        <dbReference type="ARBA" id="ARBA00023033"/>
    </source>
</evidence>
<dbReference type="GO" id="GO:0043121">
    <property type="term" value="F:neurotrophin binding"/>
    <property type="evidence" value="ECO:0007669"/>
    <property type="project" value="TreeGrafter"/>
</dbReference>
<dbReference type="PRINTS" id="PR00385">
    <property type="entry name" value="P450"/>
</dbReference>
<dbReference type="FunFam" id="1.10.510.10:FF:001614">
    <property type="entry name" value="Nerve growth factor receptor TRKA, putative"/>
    <property type="match status" value="1"/>
</dbReference>
<feature type="domain" description="Protein kinase" evidence="4">
    <location>
        <begin position="458"/>
        <end position="732"/>
    </location>
</feature>
<feature type="binding site" description="axial binding residue" evidence="3">
    <location>
        <position position="420"/>
    </location>
    <ligand>
        <name>heme</name>
        <dbReference type="ChEBI" id="CHEBI:30413"/>
    </ligand>
    <ligandPart>
        <name>Fe</name>
        <dbReference type="ChEBI" id="CHEBI:18248"/>
    </ligandPart>
</feature>
<evidence type="ECO:0000313" key="6">
    <source>
        <dbReference type="Proteomes" id="UP001458880"/>
    </source>
</evidence>
<keyword evidence="6" id="KW-1185">Reference proteome</keyword>
<dbReference type="GO" id="GO:0005524">
    <property type="term" value="F:ATP binding"/>
    <property type="evidence" value="ECO:0007669"/>
    <property type="project" value="InterPro"/>
</dbReference>
<dbReference type="Proteomes" id="UP001458880">
    <property type="component" value="Unassembled WGS sequence"/>
</dbReference>
<organism evidence="5 6">
    <name type="scientific">Popillia japonica</name>
    <name type="common">Japanese beetle</name>
    <dbReference type="NCBI Taxonomy" id="7064"/>
    <lineage>
        <taxon>Eukaryota</taxon>
        <taxon>Metazoa</taxon>
        <taxon>Ecdysozoa</taxon>
        <taxon>Arthropoda</taxon>
        <taxon>Hexapoda</taxon>
        <taxon>Insecta</taxon>
        <taxon>Pterygota</taxon>
        <taxon>Neoptera</taxon>
        <taxon>Endopterygota</taxon>
        <taxon>Coleoptera</taxon>
        <taxon>Polyphaga</taxon>
        <taxon>Scarabaeiformia</taxon>
        <taxon>Scarabaeidae</taxon>
        <taxon>Rutelinae</taxon>
        <taxon>Popillia</taxon>
    </lineage>
</organism>
<dbReference type="SUPFAM" id="SSF48264">
    <property type="entry name" value="Cytochrome P450"/>
    <property type="match status" value="1"/>
</dbReference>
<accession>A0AAW1K5A4</accession>
<dbReference type="GO" id="GO:0005886">
    <property type="term" value="C:plasma membrane"/>
    <property type="evidence" value="ECO:0007669"/>
    <property type="project" value="TreeGrafter"/>
</dbReference>
<keyword evidence="2" id="KW-0503">Monooxygenase</keyword>
<evidence type="ECO:0000256" key="3">
    <source>
        <dbReference type="PIRSR" id="PIRSR602401-1"/>
    </source>
</evidence>
<dbReference type="InterPro" id="IPR036396">
    <property type="entry name" value="Cyt_P450_sf"/>
</dbReference>
<dbReference type="AlphaFoldDB" id="A0AAW1K5A4"/>
<dbReference type="InterPro" id="IPR011009">
    <property type="entry name" value="Kinase-like_dom_sf"/>
</dbReference>
<dbReference type="GO" id="GO:1990090">
    <property type="term" value="P:cellular response to nerve growth factor stimulus"/>
    <property type="evidence" value="ECO:0007669"/>
    <property type="project" value="TreeGrafter"/>
</dbReference>
<proteinExistence type="inferred from homology"/>
<keyword evidence="3" id="KW-0408">Iron</keyword>
<comment type="caution">
    <text evidence="5">The sequence shown here is derived from an EMBL/GenBank/DDBJ whole genome shotgun (WGS) entry which is preliminary data.</text>
</comment>
<dbReference type="GO" id="GO:0007169">
    <property type="term" value="P:cell surface receptor protein tyrosine kinase signaling pathway"/>
    <property type="evidence" value="ECO:0007669"/>
    <property type="project" value="TreeGrafter"/>
</dbReference>
<dbReference type="GO" id="GO:0004714">
    <property type="term" value="F:transmembrane receptor protein tyrosine kinase activity"/>
    <property type="evidence" value="ECO:0007669"/>
    <property type="project" value="TreeGrafter"/>
</dbReference>
<comment type="similarity">
    <text evidence="1">Belongs to the cytochrome P450 family.</text>
</comment>
<dbReference type="Gene3D" id="1.10.630.10">
    <property type="entry name" value="Cytochrome P450"/>
    <property type="match status" value="1"/>
</dbReference>
<dbReference type="Gene3D" id="1.10.510.10">
    <property type="entry name" value="Transferase(Phosphotransferase) domain 1"/>
    <property type="match status" value="1"/>
</dbReference>
<dbReference type="PRINTS" id="PR00109">
    <property type="entry name" value="TYRKINASE"/>
</dbReference>
<dbReference type="GO" id="GO:0004497">
    <property type="term" value="F:monooxygenase activity"/>
    <property type="evidence" value="ECO:0007669"/>
    <property type="project" value="UniProtKB-KW"/>
</dbReference>